<organism evidence="1">
    <name type="scientific">Anguilla anguilla</name>
    <name type="common">European freshwater eel</name>
    <name type="synonym">Muraena anguilla</name>
    <dbReference type="NCBI Taxonomy" id="7936"/>
    <lineage>
        <taxon>Eukaryota</taxon>
        <taxon>Metazoa</taxon>
        <taxon>Chordata</taxon>
        <taxon>Craniata</taxon>
        <taxon>Vertebrata</taxon>
        <taxon>Euteleostomi</taxon>
        <taxon>Actinopterygii</taxon>
        <taxon>Neopterygii</taxon>
        <taxon>Teleostei</taxon>
        <taxon>Anguilliformes</taxon>
        <taxon>Anguillidae</taxon>
        <taxon>Anguilla</taxon>
    </lineage>
</organism>
<name>A0A0E9RAP5_ANGAN</name>
<dbReference type="EMBL" id="GBXM01083022">
    <property type="protein sequence ID" value="JAH25555.1"/>
    <property type="molecule type" value="Transcribed_RNA"/>
</dbReference>
<evidence type="ECO:0000313" key="1">
    <source>
        <dbReference type="EMBL" id="JAH25555.1"/>
    </source>
</evidence>
<protein>
    <submittedName>
        <fullName evidence="1">Uncharacterized protein</fullName>
    </submittedName>
</protein>
<reference evidence="1" key="2">
    <citation type="journal article" date="2015" name="Fish Shellfish Immunol.">
        <title>Early steps in the European eel (Anguilla anguilla)-Vibrio vulnificus interaction in the gills: Role of the RtxA13 toxin.</title>
        <authorList>
            <person name="Callol A."/>
            <person name="Pajuelo D."/>
            <person name="Ebbesson L."/>
            <person name="Teles M."/>
            <person name="MacKenzie S."/>
            <person name="Amaro C."/>
        </authorList>
    </citation>
    <scope>NUCLEOTIDE SEQUENCE</scope>
</reference>
<accession>A0A0E9RAP5</accession>
<sequence length="36" mass="4164">MAAFSKLNSPAIKYILAFRGIPDMLPIFKSYYYGYI</sequence>
<dbReference type="AlphaFoldDB" id="A0A0E9RAP5"/>
<proteinExistence type="predicted"/>
<reference evidence="1" key="1">
    <citation type="submission" date="2014-11" db="EMBL/GenBank/DDBJ databases">
        <authorList>
            <person name="Amaro Gonzalez C."/>
        </authorList>
    </citation>
    <scope>NUCLEOTIDE SEQUENCE</scope>
</reference>